<dbReference type="Pfam" id="PF00023">
    <property type="entry name" value="Ank"/>
    <property type="match status" value="1"/>
</dbReference>
<comment type="caution">
    <text evidence="3">The sequence shown here is derived from an EMBL/GenBank/DDBJ whole genome shotgun (WGS) entry which is preliminary data.</text>
</comment>
<dbReference type="InterPro" id="IPR002110">
    <property type="entry name" value="Ankyrin_rpt"/>
</dbReference>
<dbReference type="EMBL" id="RXIC02000022">
    <property type="protein sequence ID" value="KAB1215538.1"/>
    <property type="molecule type" value="Genomic_DNA"/>
</dbReference>
<dbReference type="SUPFAM" id="SSF48403">
    <property type="entry name" value="Ankyrin repeat"/>
    <property type="match status" value="1"/>
</dbReference>
<dbReference type="AlphaFoldDB" id="A0A6A1VVG4"/>
<feature type="repeat" description="ANK" evidence="1">
    <location>
        <begin position="11"/>
        <end position="29"/>
    </location>
</feature>
<keyword evidence="1" id="KW-0040">ANK repeat</keyword>
<evidence type="ECO:0000313" key="3">
    <source>
        <dbReference type="EMBL" id="KAB1215538.1"/>
    </source>
</evidence>
<dbReference type="PROSITE" id="PS50088">
    <property type="entry name" value="ANK_REPEAT"/>
    <property type="match status" value="1"/>
</dbReference>
<name>A0A6A1VVG4_9ROSI</name>
<evidence type="ECO:0000256" key="1">
    <source>
        <dbReference type="PROSITE-ProRule" id="PRU00023"/>
    </source>
</evidence>
<proteinExistence type="predicted"/>
<feature type="compositionally biased region" description="Acidic residues" evidence="2">
    <location>
        <begin position="165"/>
        <end position="175"/>
    </location>
</feature>
<evidence type="ECO:0000256" key="2">
    <source>
        <dbReference type="SAM" id="MobiDB-lite"/>
    </source>
</evidence>
<dbReference type="PROSITE" id="PS50297">
    <property type="entry name" value="ANK_REP_REGION"/>
    <property type="match status" value="1"/>
</dbReference>
<evidence type="ECO:0000313" key="4">
    <source>
        <dbReference type="Proteomes" id="UP000516437"/>
    </source>
</evidence>
<dbReference type="InterPro" id="IPR036770">
    <property type="entry name" value="Ankyrin_rpt-contain_sf"/>
</dbReference>
<accession>A0A6A1VVG4</accession>
<dbReference type="Proteomes" id="UP000516437">
    <property type="component" value="Chromosome 4"/>
</dbReference>
<sequence>MAALNAKVFRSGETALHIAVAKGHVHIVEEVGGANVGGGFRIQDGSGMTAMARASALGGTPMLECMHKKNKNLHTVPDPTGRIPFLVALEAGNKEAARYFYSVTPKENLIGDANDELDSSLISALILENNLGLLHSQVEAGSNFGKNGSMPQLIGPFCLKGIPIDDEGLTDDEREDYSTDEGRTDDERQYY</sequence>
<dbReference type="Gene3D" id="1.25.40.20">
    <property type="entry name" value="Ankyrin repeat-containing domain"/>
    <property type="match status" value="1"/>
</dbReference>
<protein>
    <submittedName>
        <fullName evidence="3">Uncharacterized protein</fullName>
    </submittedName>
</protein>
<feature type="region of interest" description="Disordered" evidence="2">
    <location>
        <begin position="165"/>
        <end position="191"/>
    </location>
</feature>
<organism evidence="3 4">
    <name type="scientific">Morella rubra</name>
    <name type="common">Chinese bayberry</name>
    <dbReference type="NCBI Taxonomy" id="262757"/>
    <lineage>
        <taxon>Eukaryota</taxon>
        <taxon>Viridiplantae</taxon>
        <taxon>Streptophyta</taxon>
        <taxon>Embryophyta</taxon>
        <taxon>Tracheophyta</taxon>
        <taxon>Spermatophyta</taxon>
        <taxon>Magnoliopsida</taxon>
        <taxon>eudicotyledons</taxon>
        <taxon>Gunneridae</taxon>
        <taxon>Pentapetalae</taxon>
        <taxon>rosids</taxon>
        <taxon>fabids</taxon>
        <taxon>Fagales</taxon>
        <taxon>Myricaceae</taxon>
        <taxon>Morella</taxon>
    </lineage>
</organism>
<gene>
    <name evidence="3" type="ORF">CJ030_MR4G022235</name>
</gene>
<feature type="compositionally biased region" description="Basic and acidic residues" evidence="2">
    <location>
        <begin position="176"/>
        <end position="191"/>
    </location>
</feature>
<keyword evidence="4" id="KW-1185">Reference proteome</keyword>
<reference evidence="3 4" key="1">
    <citation type="journal article" date="2019" name="Plant Biotechnol. J.">
        <title>The red bayberry genome and genetic basis of sex determination.</title>
        <authorList>
            <person name="Jia H.M."/>
            <person name="Jia H.J."/>
            <person name="Cai Q.L."/>
            <person name="Wang Y."/>
            <person name="Zhao H.B."/>
            <person name="Yang W.F."/>
            <person name="Wang G.Y."/>
            <person name="Li Y.H."/>
            <person name="Zhan D.L."/>
            <person name="Shen Y.T."/>
            <person name="Niu Q.F."/>
            <person name="Chang L."/>
            <person name="Qiu J."/>
            <person name="Zhao L."/>
            <person name="Xie H.B."/>
            <person name="Fu W.Y."/>
            <person name="Jin J."/>
            <person name="Li X.W."/>
            <person name="Jiao Y."/>
            <person name="Zhou C.C."/>
            <person name="Tu T."/>
            <person name="Chai C.Y."/>
            <person name="Gao J.L."/>
            <person name="Fan L.J."/>
            <person name="van de Weg E."/>
            <person name="Wang J.Y."/>
            <person name="Gao Z.S."/>
        </authorList>
    </citation>
    <scope>NUCLEOTIDE SEQUENCE [LARGE SCALE GENOMIC DNA]</scope>
    <source>
        <tissue evidence="3">Leaves</tissue>
    </source>
</reference>